<evidence type="ECO:0000256" key="1">
    <source>
        <dbReference type="SAM" id="MobiDB-lite"/>
    </source>
</evidence>
<evidence type="ECO:0000313" key="2">
    <source>
        <dbReference type="EMBL" id="KAF3585335.1"/>
    </source>
</evidence>
<dbReference type="EMBL" id="QGKX02000088">
    <property type="protein sequence ID" value="KAF3585335.1"/>
    <property type="molecule type" value="Genomic_DNA"/>
</dbReference>
<evidence type="ECO:0000313" key="3">
    <source>
        <dbReference type="Proteomes" id="UP000712600"/>
    </source>
</evidence>
<accession>A0A8S9RVI5</accession>
<feature type="region of interest" description="Disordered" evidence="1">
    <location>
        <begin position="1"/>
        <end position="99"/>
    </location>
</feature>
<dbReference type="AlphaFoldDB" id="A0A8S9RVI5"/>
<dbReference type="Proteomes" id="UP000712600">
    <property type="component" value="Unassembled WGS sequence"/>
</dbReference>
<comment type="caution">
    <text evidence="2">The sequence shown here is derived from an EMBL/GenBank/DDBJ whole genome shotgun (WGS) entry which is preliminary data.</text>
</comment>
<proteinExistence type="predicted"/>
<sequence>MDSLLKSIPVSAPSDLSSDDPIRSQLASQTATARVPRSASSRPDRKQPARVPDQKRPVPAHSSSRSSSFQLASDRPARGFLGGPVLQSSKPKGNSNSENMNRIWLIVKNETLKPNLYDESHRIIDQNLR</sequence>
<feature type="compositionally biased region" description="Polar residues" evidence="1">
    <location>
        <begin position="86"/>
        <end position="99"/>
    </location>
</feature>
<protein>
    <submittedName>
        <fullName evidence="2">Uncharacterized protein</fullName>
    </submittedName>
</protein>
<name>A0A8S9RVI5_BRACR</name>
<organism evidence="2 3">
    <name type="scientific">Brassica cretica</name>
    <name type="common">Mustard</name>
    <dbReference type="NCBI Taxonomy" id="69181"/>
    <lineage>
        <taxon>Eukaryota</taxon>
        <taxon>Viridiplantae</taxon>
        <taxon>Streptophyta</taxon>
        <taxon>Embryophyta</taxon>
        <taxon>Tracheophyta</taxon>
        <taxon>Spermatophyta</taxon>
        <taxon>Magnoliopsida</taxon>
        <taxon>eudicotyledons</taxon>
        <taxon>Gunneridae</taxon>
        <taxon>Pentapetalae</taxon>
        <taxon>rosids</taxon>
        <taxon>malvids</taxon>
        <taxon>Brassicales</taxon>
        <taxon>Brassicaceae</taxon>
        <taxon>Brassiceae</taxon>
        <taxon>Brassica</taxon>
    </lineage>
</organism>
<gene>
    <name evidence="2" type="ORF">F2Q69_00027346</name>
</gene>
<feature type="compositionally biased region" description="Basic and acidic residues" evidence="1">
    <location>
        <begin position="42"/>
        <end position="56"/>
    </location>
</feature>
<reference evidence="2" key="1">
    <citation type="submission" date="2019-12" db="EMBL/GenBank/DDBJ databases">
        <title>Genome sequencing and annotation of Brassica cretica.</title>
        <authorList>
            <person name="Studholme D.J."/>
            <person name="Sarris P."/>
        </authorList>
    </citation>
    <scope>NUCLEOTIDE SEQUENCE</scope>
    <source>
        <strain evidence="2">PFS-109/04</strain>
        <tissue evidence="2">Leaf</tissue>
    </source>
</reference>